<accession>A0A849I6P3</accession>
<dbReference type="SUPFAM" id="SSF53187">
    <property type="entry name" value="Zn-dependent exopeptidases"/>
    <property type="match status" value="1"/>
</dbReference>
<protein>
    <submittedName>
        <fullName evidence="9">M20/M25/M40 family metallo-hydrolase</fullName>
    </submittedName>
</protein>
<feature type="binding site" evidence="8">
    <location>
        <position position="212"/>
    </location>
    <ligand>
        <name>Zn(2+)</name>
        <dbReference type="ChEBI" id="CHEBI:29105"/>
        <label>2</label>
    </ligand>
</feature>
<feature type="binding site" evidence="8">
    <location>
        <position position="176"/>
    </location>
    <ligand>
        <name>Zn(2+)</name>
        <dbReference type="ChEBI" id="CHEBI:29105"/>
        <label>1</label>
    </ligand>
</feature>
<feature type="binding site" evidence="8">
    <location>
        <position position="176"/>
    </location>
    <ligand>
        <name>Zn(2+)</name>
        <dbReference type="ChEBI" id="CHEBI:29105"/>
        <label>2</label>
    </ligand>
</feature>
<feature type="binding site" evidence="8">
    <location>
        <position position="65"/>
    </location>
    <ligand>
        <name>Zn(2+)</name>
        <dbReference type="ChEBI" id="CHEBI:29105"/>
        <label>1</label>
    </ligand>
</feature>
<evidence type="ECO:0000256" key="5">
    <source>
        <dbReference type="ARBA" id="ARBA00022801"/>
    </source>
</evidence>
<feature type="binding site" evidence="8">
    <location>
        <position position="321"/>
    </location>
    <ligand>
        <name>Zn(2+)</name>
        <dbReference type="ChEBI" id="CHEBI:29105"/>
        <label>2</label>
    </ligand>
</feature>
<evidence type="ECO:0000313" key="10">
    <source>
        <dbReference type="Proteomes" id="UP000564885"/>
    </source>
</evidence>
<sequence length="359" mass="38838">MRPESLGFLKALVRAPSPSGYEQPVAQVYRDYTKRFVDDVRTDIHGNTVAIINPDAGIRVMLSAHMDEIGFVIHHIGEDGLLHFSPIGGHDDVVAVGQRVWVHGRERIGGVVGSRPFQLLHPGERANRPQMNRFWIDIGASSRQEAEGVVRLGDPVTFEQEFRPLMGDRAAARAFDNKAGLFVVAEALRSLAESGGLHPEVGVYGLGTVQEEIGSRGARTATYEIGPLTGLAIDMDHATDIPNLDPREHGQIALGSGPIISRGPNINHALFDLLVRAAEEEGISYQVRVFSQATPTDAGAMQVTRGGMVTGLLGIPLRYMHTPSETLSLTDLQEGARLAAAYCRRVTPDTDFTPSLGKG</sequence>
<dbReference type="InterPro" id="IPR051464">
    <property type="entry name" value="Peptidase_M42_aminopept"/>
</dbReference>
<dbReference type="AlphaFoldDB" id="A0A849I6P3"/>
<dbReference type="InterPro" id="IPR008007">
    <property type="entry name" value="Peptidase_M42"/>
</dbReference>
<dbReference type="GO" id="GO:0046872">
    <property type="term" value="F:metal ion binding"/>
    <property type="evidence" value="ECO:0007669"/>
    <property type="project" value="UniProtKB-UniRule"/>
</dbReference>
<comment type="caution">
    <text evidence="9">The sequence shown here is derived from an EMBL/GenBank/DDBJ whole genome shotgun (WGS) entry which is preliminary data.</text>
</comment>
<comment type="similarity">
    <text evidence="1 6">Belongs to the peptidase M42 family.</text>
</comment>
<dbReference type="SUPFAM" id="SSF101821">
    <property type="entry name" value="Aminopeptidase/glucanase lid domain"/>
    <property type="match status" value="1"/>
</dbReference>
<evidence type="ECO:0000256" key="8">
    <source>
        <dbReference type="PIRSR" id="PIRSR001123-2"/>
    </source>
</evidence>
<keyword evidence="10" id="KW-1185">Reference proteome</keyword>
<dbReference type="EMBL" id="JABEPP010000001">
    <property type="protein sequence ID" value="NNM71707.1"/>
    <property type="molecule type" value="Genomic_DNA"/>
</dbReference>
<dbReference type="InterPro" id="IPR023367">
    <property type="entry name" value="Peptidase_M42_dom2"/>
</dbReference>
<evidence type="ECO:0000256" key="3">
    <source>
        <dbReference type="ARBA" id="ARBA00022670"/>
    </source>
</evidence>
<evidence type="ECO:0000256" key="7">
    <source>
        <dbReference type="PIRSR" id="PIRSR001123-1"/>
    </source>
</evidence>
<gene>
    <name evidence="9" type="ORF">HJG44_04745</name>
</gene>
<keyword evidence="5 9" id="KW-0378">Hydrolase</keyword>
<evidence type="ECO:0000256" key="1">
    <source>
        <dbReference type="ARBA" id="ARBA00006272"/>
    </source>
</evidence>
<evidence type="ECO:0000256" key="2">
    <source>
        <dbReference type="ARBA" id="ARBA00022438"/>
    </source>
</evidence>
<dbReference type="GO" id="GO:0004177">
    <property type="term" value="F:aminopeptidase activity"/>
    <property type="evidence" value="ECO:0007669"/>
    <property type="project" value="UniProtKB-UniRule"/>
</dbReference>
<dbReference type="Pfam" id="PF05343">
    <property type="entry name" value="Peptidase_M42"/>
    <property type="match status" value="1"/>
</dbReference>
<dbReference type="Gene3D" id="3.40.630.10">
    <property type="entry name" value="Zn peptidases"/>
    <property type="match status" value="1"/>
</dbReference>
<comment type="cofactor">
    <cofactor evidence="8">
        <name>a divalent metal cation</name>
        <dbReference type="ChEBI" id="CHEBI:60240"/>
    </cofactor>
    <text evidence="8">Binds 2 divalent metal cations per subunit.</text>
</comment>
<name>A0A849I6P3_9HYPH</name>
<feature type="binding site" evidence="8">
    <location>
        <position position="234"/>
    </location>
    <ligand>
        <name>Zn(2+)</name>
        <dbReference type="ChEBI" id="CHEBI:29105"/>
        <label>1</label>
    </ligand>
</feature>
<feature type="active site" description="Proton acceptor" evidence="7">
    <location>
        <position position="211"/>
    </location>
</feature>
<dbReference type="Proteomes" id="UP000564885">
    <property type="component" value="Unassembled WGS sequence"/>
</dbReference>
<dbReference type="PANTHER" id="PTHR32481:SF20">
    <property type="entry name" value="AMINOPEPTIDASE YSDC"/>
    <property type="match status" value="1"/>
</dbReference>
<organism evidence="9 10">
    <name type="scientific">Enterovirga aerilata</name>
    <dbReference type="NCBI Taxonomy" id="2730920"/>
    <lineage>
        <taxon>Bacteria</taxon>
        <taxon>Pseudomonadati</taxon>
        <taxon>Pseudomonadota</taxon>
        <taxon>Alphaproteobacteria</taxon>
        <taxon>Hyphomicrobiales</taxon>
        <taxon>Methylobacteriaceae</taxon>
        <taxon>Enterovirga</taxon>
    </lineage>
</organism>
<keyword evidence="3" id="KW-0645">Protease</keyword>
<evidence type="ECO:0000256" key="6">
    <source>
        <dbReference type="PIRNR" id="PIRNR001123"/>
    </source>
</evidence>
<dbReference type="PIRSF" id="PIRSF001123">
    <property type="entry name" value="PepA_GA"/>
    <property type="match status" value="1"/>
</dbReference>
<dbReference type="PANTHER" id="PTHR32481">
    <property type="entry name" value="AMINOPEPTIDASE"/>
    <property type="match status" value="1"/>
</dbReference>
<proteinExistence type="inferred from homology"/>
<dbReference type="GO" id="GO:0006508">
    <property type="term" value="P:proteolysis"/>
    <property type="evidence" value="ECO:0007669"/>
    <property type="project" value="UniProtKB-KW"/>
</dbReference>
<keyword evidence="4 8" id="KW-0479">Metal-binding</keyword>
<evidence type="ECO:0000256" key="4">
    <source>
        <dbReference type="ARBA" id="ARBA00022723"/>
    </source>
</evidence>
<dbReference type="Gene3D" id="2.40.30.40">
    <property type="entry name" value="Peptidase M42, domain 2"/>
    <property type="match status" value="1"/>
</dbReference>
<keyword evidence="2" id="KW-0031">Aminopeptidase</keyword>
<reference evidence="9 10" key="1">
    <citation type="submission" date="2020-04" db="EMBL/GenBank/DDBJ databases">
        <title>Enterovirga sp. isolate from soil.</title>
        <authorList>
            <person name="Chea S."/>
            <person name="Kim D.-U."/>
        </authorList>
    </citation>
    <scope>NUCLEOTIDE SEQUENCE [LARGE SCALE GENOMIC DNA]</scope>
    <source>
        <strain evidence="9 10">DB1703</strain>
    </source>
</reference>
<evidence type="ECO:0000313" key="9">
    <source>
        <dbReference type="EMBL" id="NNM71707.1"/>
    </source>
</evidence>
<dbReference type="RefSeq" id="WP_171217135.1">
    <property type="nucleotide sequence ID" value="NZ_JABEPP010000001.1"/>
</dbReference>